<organism evidence="1 2">
    <name type="scientific">Christiangramia lutea</name>
    <dbReference type="NCBI Taxonomy" id="1607951"/>
    <lineage>
        <taxon>Bacteria</taxon>
        <taxon>Pseudomonadati</taxon>
        <taxon>Bacteroidota</taxon>
        <taxon>Flavobacteriia</taxon>
        <taxon>Flavobacteriales</taxon>
        <taxon>Flavobacteriaceae</taxon>
        <taxon>Christiangramia</taxon>
    </lineage>
</organism>
<dbReference type="AlphaFoldDB" id="A0A9X1V209"/>
<dbReference type="EMBL" id="JAKVTV010000001">
    <property type="protein sequence ID" value="MCH4822664.1"/>
    <property type="molecule type" value="Genomic_DNA"/>
</dbReference>
<proteinExistence type="predicted"/>
<reference evidence="1" key="1">
    <citation type="submission" date="2022-03" db="EMBL/GenBank/DDBJ databases">
        <title>Gramella crocea sp. nov., isolated from activated sludge of a seafood processing plant.</title>
        <authorList>
            <person name="Zhang X."/>
        </authorList>
    </citation>
    <scope>NUCLEOTIDE SEQUENCE</scope>
    <source>
        <strain evidence="1">YJ019</strain>
    </source>
</reference>
<protein>
    <submittedName>
        <fullName evidence="1">Uncharacterized protein</fullName>
    </submittedName>
</protein>
<accession>A0A9X1V209</accession>
<dbReference type="PROSITE" id="PS51257">
    <property type="entry name" value="PROKAR_LIPOPROTEIN"/>
    <property type="match status" value="1"/>
</dbReference>
<gene>
    <name evidence="1" type="ORF">ML462_05710</name>
</gene>
<evidence type="ECO:0000313" key="2">
    <source>
        <dbReference type="Proteomes" id="UP001139226"/>
    </source>
</evidence>
<sequence>MKTFFKHLLFLAVIVVQSCSSNDDPDCSAVSCDSSFAILDFQIVDSETGENITESIISGYALEVINNTSDAEPNYDFIVEEDILRIYISNDVDYTVMYGDEEVFSFTADAERNTGGCCASTTVTDLKIVGAKFERNDDKGIYLIKKEIRSHFITGESLENYQAFFENSMLQMEAEEEGHVNTESLEIDVVAGEKLVFKLLTYDDPEETIADDEITKIVYFEIDPEATEFTLDPDNFEEANAVIGLSASTSFIKPIENGEISGTKISNEEWQVEIKASVGEEGDSFFIKVEESKKVFNRSTYEDVWMPIYRTHVFN</sequence>
<evidence type="ECO:0000313" key="1">
    <source>
        <dbReference type="EMBL" id="MCH4822664.1"/>
    </source>
</evidence>
<dbReference type="Proteomes" id="UP001139226">
    <property type="component" value="Unassembled WGS sequence"/>
</dbReference>
<comment type="caution">
    <text evidence="1">The sequence shown here is derived from an EMBL/GenBank/DDBJ whole genome shotgun (WGS) entry which is preliminary data.</text>
</comment>
<dbReference type="RefSeq" id="WP_240712788.1">
    <property type="nucleotide sequence ID" value="NZ_JAKVTV010000001.1"/>
</dbReference>
<name>A0A9X1V209_9FLAO</name>
<keyword evidence="2" id="KW-1185">Reference proteome</keyword>